<reference evidence="2" key="1">
    <citation type="journal article" date="2013" name="J. Plant Res.">
        <title>Effect of fungi and light on seed germination of three Opuntia species from semiarid lands of central Mexico.</title>
        <authorList>
            <person name="Delgado-Sanchez P."/>
            <person name="Jimenez-Bremont J.F."/>
            <person name="Guerrero-Gonzalez Mde L."/>
            <person name="Flores J."/>
        </authorList>
    </citation>
    <scope>NUCLEOTIDE SEQUENCE</scope>
    <source>
        <tissue evidence="2">Cladode</tissue>
    </source>
</reference>
<dbReference type="InterPro" id="IPR054575">
    <property type="entry name" value="At5g48480-like_C"/>
</dbReference>
<dbReference type="Pfam" id="PF22656">
    <property type="entry name" value="At5g48480-like_N"/>
    <property type="match status" value="1"/>
</dbReference>
<evidence type="ECO:0000313" key="2">
    <source>
        <dbReference type="EMBL" id="MBA4651267.1"/>
    </source>
</evidence>
<dbReference type="AlphaFoldDB" id="A0A7C9DVI4"/>
<dbReference type="Pfam" id="PF22650">
    <property type="entry name" value="At5g48480-like_C"/>
    <property type="match status" value="1"/>
</dbReference>
<accession>A0A7C9DVI4</accession>
<dbReference type="EMBL" id="GISG01169263">
    <property type="protein sequence ID" value="MBA4651267.1"/>
    <property type="molecule type" value="Transcribed_RNA"/>
</dbReference>
<dbReference type="PANTHER" id="PTHR34109">
    <property type="entry name" value="BNAUNNG04460D PROTEIN-RELATED"/>
    <property type="match status" value="1"/>
</dbReference>
<sequence length="160" mass="16858">MAENEVQNGAENNNGSTAVVFTALKPQLVVPAPKAADAVQFYKEAFGAEEISRIMHPKRKADQELPLVLSAELKLASSVFSVSDLADDSAQMKSEGAGMVFCLETDDVEAAIAKAEAAGAAREGDATEVEGEGRVGKVKDPYGYVWAISSPVKKVVDVEA</sequence>
<name>A0A7C9DVI4_OPUST</name>
<dbReference type="PANTHER" id="PTHR34109:SF1">
    <property type="entry name" value="VOC DOMAIN-CONTAINING PROTEIN"/>
    <property type="match status" value="1"/>
</dbReference>
<proteinExistence type="predicted"/>
<evidence type="ECO:0000259" key="1">
    <source>
        <dbReference type="PROSITE" id="PS51819"/>
    </source>
</evidence>
<dbReference type="InterPro" id="IPR037523">
    <property type="entry name" value="VOC_core"/>
</dbReference>
<dbReference type="SUPFAM" id="SSF54593">
    <property type="entry name" value="Glyoxalase/Bleomycin resistance protein/Dihydroxybiphenyl dioxygenase"/>
    <property type="match status" value="1"/>
</dbReference>
<dbReference type="PROSITE" id="PS51819">
    <property type="entry name" value="VOC"/>
    <property type="match status" value="1"/>
</dbReference>
<protein>
    <recommendedName>
        <fullName evidence="1">VOC domain-containing protein</fullName>
    </recommendedName>
</protein>
<dbReference type="Gene3D" id="3.10.180.10">
    <property type="entry name" value="2,3-Dihydroxybiphenyl 1,2-Dioxygenase, domain 1"/>
    <property type="match status" value="1"/>
</dbReference>
<organism evidence="2">
    <name type="scientific">Opuntia streptacantha</name>
    <name type="common">Prickly pear cactus</name>
    <name type="synonym">Opuntia cardona</name>
    <dbReference type="NCBI Taxonomy" id="393608"/>
    <lineage>
        <taxon>Eukaryota</taxon>
        <taxon>Viridiplantae</taxon>
        <taxon>Streptophyta</taxon>
        <taxon>Embryophyta</taxon>
        <taxon>Tracheophyta</taxon>
        <taxon>Spermatophyta</taxon>
        <taxon>Magnoliopsida</taxon>
        <taxon>eudicotyledons</taxon>
        <taxon>Gunneridae</taxon>
        <taxon>Pentapetalae</taxon>
        <taxon>Caryophyllales</taxon>
        <taxon>Cactineae</taxon>
        <taxon>Cactaceae</taxon>
        <taxon>Opuntioideae</taxon>
        <taxon>Opuntia</taxon>
    </lineage>
</organism>
<reference evidence="2" key="2">
    <citation type="submission" date="2020-07" db="EMBL/GenBank/DDBJ databases">
        <authorList>
            <person name="Vera ALvarez R."/>
            <person name="Arias-Moreno D.M."/>
            <person name="Jimenez-Jacinto V."/>
            <person name="Jimenez-Bremont J.F."/>
            <person name="Swaminathan K."/>
            <person name="Moose S.P."/>
            <person name="Guerrero-Gonzalez M.L."/>
            <person name="Marino-Ramirez L."/>
            <person name="Landsman D."/>
            <person name="Rodriguez-Kessler M."/>
            <person name="Delgado-Sanchez P."/>
        </authorList>
    </citation>
    <scope>NUCLEOTIDE SEQUENCE</scope>
    <source>
        <tissue evidence="2">Cladode</tissue>
    </source>
</reference>
<dbReference type="InterPro" id="IPR054576">
    <property type="entry name" value="At5g48480-like_N"/>
</dbReference>
<feature type="domain" description="VOC" evidence="1">
    <location>
        <begin position="24"/>
        <end position="151"/>
    </location>
</feature>
<dbReference type="InterPro" id="IPR029068">
    <property type="entry name" value="Glyas_Bleomycin-R_OHBP_Dase"/>
</dbReference>